<evidence type="ECO:0000313" key="3">
    <source>
        <dbReference type="Proteomes" id="UP001189429"/>
    </source>
</evidence>
<reference evidence="2" key="1">
    <citation type="submission" date="2023-10" db="EMBL/GenBank/DDBJ databases">
        <authorList>
            <person name="Chen Y."/>
            <person name="Shah S."/>
            <person name="Dougan E. K."/>
            <person name="Thang M."/>
            <person name="Chan C."/>
        </authorList>
    </citation>
    <scope>NUCLEOTIDE SEQUENCE [LARGE SCALE GENOMIC DNA]</scope>
</reference>
<sequence length="85" mass="8492">ALRVAQRGPRLGGAAASTRSTAETEDADAVVYIVEICVANVGLKSVVKSAPAAQGADVEELLAVFDLLAVAGGAGDGKDFLPRPG</sequence>
<evidence type="ECO:0000256" key="1">
    <source>
        <dbReference type="SAM" id="MobiDB-lite"/>
    </source>
</evidence>
<name>A0ABN9VPB7_9DINO</name>
<evidence type="ECO:0000313" key="2">
    <source>
        <dbReference type="EMBL" id="CAK0873964.1"/>
    </source>
</evidence>
<keyword evidence="3" id="KW-1185">Reference proteome</keyword>
<organism evidence="2 3">
    <name type="scientific">Prorocentrum cordatum</name>
    <dbReference type="NCBI Taxonomy" id="2364126"/>
    <lineage>
        <taxon>Eukaryota</taxon>
        <taxon>Sar</taxon>
        <taxon>Alveolata</taxon>
        <taxon>Dinophyceae</taxon>
        <taxon>Prorocentrales</taxon>
        <taxon>Prorocentraceae</taxon>
        <taxon>Prorocentrum</taxon>
    </lineage>
</organism>
<feature type="non-terminal residue" evidence="2">
    <location>
        <position position="85"/>
    </location>
</feature>
<dbReference type="EMBL" id="CAUYUJ010017343">
    <property type="protein sequence ID" value="CAK0873964.1"/>
    <property type="molecule type" value="Genomic_DNA"/>
</dbReference>
<gene>
    <name evidence="2" type="ORF">PCOR1329_LOCUS59015</name>
</gene>
<proteinExistence type="predicted"/>
<feature type="non-terminal residue" evidence="2">
    <location>
        <position position="1"/>
    </location>
</feature>
<comment type="caution">
    <text evidence="2">The sequence shown here is derived from an EMBL/GenBank/DDBJ whole genome shotgun (WGS) entry which is preliminary data.</text>
</comment>
<feature type="region of interest" description="Disordered" evidence="1">
    <location>
        <begin position="1"/>
        <end position="24"/>
    </location>
</feature>
<accession>A0ABN9VPB7</accession>
<dbReference type="Proteomes" id="UP001189429">
    <property type="component" value="Unassembled WGS sequence"/>
</dbReference>
<protein>
    <submittedName>
        <fullName evidence="2">Uncharacterized protein</fullName>
    </submittedName>
</protein>